<reference evidence="6 7" key="1">
    <citation type="submission" date="2020-08" db="EMBL/GenBank/DDBJ databases">
        <title>Plant Genome Project.</title>
        <authorList>
            <person name="Zhang R.-G."/>
        </authorList>
    </citation>
    <scope>NUCLEOTIDE SEQUENCE [LARGE SCALE GENOMIC DNA]</scope>
    <source>
        <strain evidence="6">WSP0</strain>
        <tissue evidence="6">Leaf</tissue>
    </source>
</reference>
<dbReference type="PANTHER" id="PTHR37736:SF1">
    <property type="entry name" value="GLYCINE-RICH PROTEIN"/>
    <property type="match status" value="1"/>
</dbReference>
<dbReference type="PROSITE" id="PS00782">
    <property type="entry name" value="TFIIB"/>
    <property type="match status" value="2"/>
</dbReference>
<evidence type="ECO:0000256" key="2">
    <source>
        <dbReference type="ARBA" id="ARBA00022737"/>
    </source>
</evidence>
<feature type="domain" description="Cyclin-like" evidence="5">
    <location>
        <begin position="162"/>
        <end position="240"/>
    </location>
</feature>
<dbReference type="EMBL" id="JACTNZ010000013">
    <property type="protein sequence ID" value="KAG5515613.1"/>
    <property type="molecule type" value="Genomic_DNA"/>
</dbReference>
<dbReference type="GO" id="GO:0017025">
    <property type="term" value="F:TBP-class protein binding"/>
    <property type="evidence" value="ECO:0007669"/>
    <property type="project" value="InterPro"/>
</dbReference>
<keyword evidence="7" id="KW-1185">Reference proteome</keyword>
<evidence type="ECO:0000256" key="1">
    <source>
        <dbReference type="ARBA" id="ARBA00010857"/>
    </source>
</evidence>
<dbReference type="GO" id="GO:0070897">
    <property type="term" value="P:transcription preinitiation complex assembly"/>
    <property type="evidence" value="ECO:0007669"/>
    <property type="project" value="InterPro"/>
</dbReference>
<keyword evidence="4" id="KW-0804">Transcription</keyword>
<dbReference type="PANTHER" id="PTHR37736">
    <property type="entry name" value="GLYCINE-RICH PROTEIN"/>
    <property type="match status" value="1"/>
</dbReference>
<dbReference type="SMART" id="SM00385">
    <property type="entry name" value="CYCLIN"/>
    <property type="match status" value="2"/>
</dbReference>
<dbReference type="InterPro" id="IPR013763">
    <property type="entry name" value="Cyclin-like_dom"/>
</dbReference>
<organism evidence="6 7">
    <name type="scientific">Rhododendron griersonianum</name>
    <dbReference type="NCBI Taxonomy" id="479676"/>
    <lineage>
        <taxon>Eukaryota</taxon>
        <taxon>Viridiplantae</taxon>
        <taxon>Streptophyta</taxon>
        <taxon>Embryophyta</taxon>
        <taxon>Tracheophyta</taxon>
        <taxon>Spermatophyta</taxon>
        <taxon>Magnoliopsida</taxon>
        <taxon>eudicotyledons</taxon>
        <taxon>Gunneridae</taxon>
        <taxon>Pentapetalae</taxon>
        <taxon>asterids</taxon>
        <taxon>Ericales</taxon>
        <taxon>Ericaceae</taxon>
        <taxon>Ericoideae</taxon>
        <taxon>Rhodoreae</taxon>
        <taxon>Rhododendron</taxon>
    </lineage>
</organism>
<evidence type="ECO:0000256" key="3">
    <source>
        <dbReference type="ARBA" id="ARBA00023015"/>
    </source>
</evidence>
<protein>
    <recommendedName>
        <fullName evidence="5">Cyclin-like domain-containing protein</fullName>
    </recommendedName>
</protein>
<keyword evidence="2" id="KW-0677">Repeat</keyword>
<name>A0AAV6HP38_9ERIC</name>
<dbReference type="Proteomes" id="UP000823749">
    <property type="component" value="Chromosome 13"/>
</dbReference>
<proteinExistence type="inferred from homology"/>
<sequence>MGDAHCSVCRGATEVVFDHATCDTVSECRPVRLQNRCCDPDQSLISGFKTIATMCDRLGLLARIKGRACEILKKTDQFYNKGRNQDAILAACLYIACRLEDSPHTAKEICSVANGVTRIEISRATKYVQEEYEMCHSVEMGTINASDAMRRFRCNLGAGEAFQISKKLGLLARVKGRACEILKKTDQLYNKGRNQDAILAACLYIACRLEDCPHTAKDICSVANRVTRIEISRATKYVQEEYEMCHSVEMGTINASDAMIEQLVQMPLCNGIYGIGSCIQDPTIILVRISSSGIWKFKYIGAVWYLKCLGAGVGKRTDQGHKVPKNLFCWCIAKLAYLQTLRRRRHGRAREALRPLASALADEINLAVTHHHHQASLSLASTESEREQDIEDLVKLLYFGSMFDVKGQNDFTLTMLTRMHEWRCCLTYDYVTDDESSFGDLLSEKVLDSFSALSGLVVSRPVDSSLSHKEALRRCI</sequence>
<dbReference type="InterPro" id="IPR013150">
    <property type="entry name" value="TFIIB_cyclin"/>
</dbReference>
<accession>A0AAV6HP38</accession>
<evidence type="ECO:0000313" key="6">
    <source>
        <dbReference type="EMBL" id="KAG5515613.1"/>
    </source>
</evidence>
<comment type="caution">
    <text evidence="6">The sequence shown here is derived from an EMBL/GenBank/DDBJ whole genome shotgun (WGS) entry which is preliminary data.</text>
</comment>
<feature type="domain" description="Cyclin-like" evidence="5">
    <location>
        <begin position="49"/>
        <end position="130"/>
    </location>
</feature>
<dbReference type="PRINTS" id="PR00685">
    <property type="entry name" value="TIFACTORIIB"/>
</dbReference>
<comment type="similarity">
    <text evidence="1">Belongs to the TFIIB family.</text>
</comment>
<dbReference type="AlphaFoldDB" id="A0AAV6HP38"/>
<evidence type="ECO:0000259" key="5">
    <source>
        <dbReference type="SMART" id="SM00385"/>
    </source>
</evidence>
<dbReference type="InterPro" id="IPR000812">
    <property type="entry name" value="TFIIB"/>
</dbReference>
<dbReference type="InterPro" id="IPR023486">
    <property type="entry name" value="TFIIB_CS"/>
</dbReference>
<dbReference type="Gene3D" id="1.10.472.10">
    <property type="entry name" value="Cyclin-like"/>
    <property type="match status" value="2"/>
</dbReference>
<dbReference type="InterPro" id="IPR036915">
    <property type="entry name" value="Cyclin-like_sf"/>
</dbReference>
<dbReference type="SUPFAM" id="SSF47954">
    <property type="entry name" value="Cyclin-like"/>
    <property type="match status" value="2"/>
</dbReference>
<dbReference type="Pfam" id="PF00382">
    <property type="entry name" value="TFIIB"/>
    <property type="match status" value="2"/>
</dbReference>
<evidence type="ECO:0000256" key="4">
    <source>
        <dbReference type="ARBA" id="ARBA00023163"/>
    </source>
</evidence>
<keyword evidence="3" id="KW-0805">Transcription regulation</keyword>
<gene>
    <name evidence="6" type="ORF">RHGRI_036604</name>
</gene>
<evidence type="ECO:0000313" key="7">
    <source>
        <dbReference type="Proteomes" id="UP000823749"/>
    </source>
</evidence>